<dbReference type="SUPFAM" id="SSF52540">
    <property type="entry name" value="P-loop containing nucleoside triphosphate hydrolases"/>
    <property type="match status" value="1"/>
</dbReference>
<proteinExistence type="predicted"/>
<dbReference type="EMBL" id="AP018449">
    <property type="protein sequence ID" value="BBB89583.1"/>
    <property type="molecule type" value="Genomic_DNA"/>
</dbReference>
<dbReference type="PROSITE" id="PS51192">
    <property type="entry name" value="HELICASE_ATP_BIND_1"/>
    <property type="match status" value="1"/>
</dbReference>
<dbReference type="Gene3D" id="3.40.50.300">
    <property type="entry name" value="P-loop containing nucleotide triphosphate hydrolases"/>
    <property type="match status" value="1"/>
</dbReference>
<dbReference type="Pfam" id="PF00270">
    <property type="entry name" value="DEAD"/>
    <property type="match status" value="1"/>
</dbReference>
<dbReference type="PANTHER" id="PTHR47962">
    <property type="entry name" value="ATP-DEPENDENT HELICASE LHR-RELATED-RELATED"/>
    <property type="match status" value="1"/>
</dbReference>
<accession>A0A348AET5</accession>
<evidence type="ECO:0000259" key="1">
    <source>
        <dbReference type="PROSITE" id="PS51192"/>
    </source>
</evidence>
<dbReference type="PANTHER" id="PTHR47962:SF5">
    <property type="entry name" value="ATP-DEPENDENT HELICASE LHR-RELATED"/>
    <property type="match status" value="1"/>
</dbReference>
<gene>
    <name evidence="2" type="ORF">MAMMFC1_00216</name>
</gene>
<organism evidence="2 3">
    <name type="scientific">Methylomusa anaerophila</name>
    <dbReference type="NCBI Taxonomy" id="1930071"/>
    <lineage>
        <taxon>Bacteria</taxon>
        <taxon>Bacillati</taxon>
        <taxon>Bacillota</taxon>
        <taxon>Negativicutes</taxon>
        <taxon>Selenomonadales</taxon>
        <taxon>Sporomusaceae</taxon>
        <taxon>Methylomusa</taxon>
    </lineage>
</organism>
<name>A0A348AET5_9FIRM</name>
<dbReference type="InterPro" id="IPR014001">
    <property type="entry name" value="Helicase_ATP-bd"/>
</dbReference>
<dbReference type="RefSeq" id="WP_158618595.1">
    <property type="nucleotide sequence ID" value="NZ_AP018449.1"/>
</dbReference>
<dbReference type="GO" id="GO:0005524">
    <property type="term" value="F:ATP binding"/>
    <property type="evidence" value="ECO:0007669"/>
    <property type="project" value="InterPro"/>
</dbReference>
<dbReference type="GO" id="GO:0016887">
    <property type="term" value="F:ATP hydrolysis activity"/>
    <property type="evidence" value="ECO:0007669"/>
    <property type="project" value="TreeGrafter"/>
</dbReference>
<keyword evidence="3" id="KW-1185">Reference proteome</keyword>
<evidence type="ECO:0000313" key="3">
    <source>
        <dbReference type="Proteomes" id="UP000276437"/>
    </source>
</evidence>
<dbReference type="Proteomes" id="UP000276437">
    <property type="component" value="Chromosome"/>
</dbReference>
<dbReference type="InterPro" id="IPR011545">
    <property type="entry name" value="DEAD/DEAH_box_helicase_dom"/>
</dbReference>
<evidence type="ECO:0000313" key="2">
    <source>
        <dbReference type="EMBL" id="BBB89583.1"/>
    </source>
</evidence>
<sequence length="155" mass="17320">MPDYACMESFHPIVKEWFLHTFARPSMPQELGWPEVNAGRNVLICAPTGSGKTIAAFLKCLDIMYQTKKITQGKNPGFRVVYISPLKALNNDIYRNLEIPIKGIEETAKHASVPLPAIKVAVRTGDTSPKERRGLLTNPPDILITVYRRGCRPDS</sequence>
<feature type="domain" description="Helicase ATP-binding" evidence="1">
    <location>
        <begin position="33"/>
        <end position="155"/>
    </location>
</feature>
<keyword evidence="2" id="KW-0347">Helicase</keyword>
<dbReference type="GO" id="GO:0004386">
    <property type="term" value="F:helicase activity"/>
    <property type="evidence" value="ECO:0007669"/>
    <property type="project" value="UniProtKB-KW"/>
</dbReference>
<reference evidence="2 3" key="1">
    <citation type="journal article" date="2018" name="Int. J. Syst. Evol. Microbiol.">
        <title>Methylomusa anaerophila gen. nov., sp. nov., an anaerobic methanol-utilizing bacterium isolated from a microbial fuel cell.</title>
        <authorList>
            <person name="Amano N."/>
            <person name="Yamamuro A."/>
            <person name="Miyahara M."/>
            <person name="Kouzuma A."/>
            <person name="Abe T."/>
            <person name="Watanabe K."/>
        </authorList>
    </citation>
    <scope>NUCLEOTIDE SEQUENCE [LARGE SCALE GENOMIC DNA]</scope>
    <source>
        <strain evidence="2 3">MMFC1</strain>
    </source>
</reference>
<dbReference type="OrthoDB" id="9774462at2"/>
<keyword evidence="2" id="KW-0378">Hydrolase</keyword>
<dbReference type="InterPro" id="IPR052511">
    <property type="entry name" value="ATP-dep_Helicase"/>
</dbReference>
<dbReference type="KEGG" id="mana:MAMMFC1_00216"/>
<dbReference type="InterPro" id="IPR027417">
    <property type="entry name" value="P-loop_NTPase"/>
</dbReference>
<dbReference type="AlphaFoldDB" id="A0A348AET5"/>
<keyword evidence="2" id="KW-0547">Nucleotide-binding</keyword>
<protein>
    <submittedName>
        <fullName evidence="2">Putative ATP-dependent helicase Lhr</fullName>
    </submittedName>
</protein>
<dbReference type="GO" id="GO:0003677">
    <property type="term" value="F:DNA binding"/>
    <property type="evidence" value="ECO:0007669"/>
    <property type="project" value="TreeGrafter"/>
</dbReference>
<keyword evidence="2" id="KW-0067">ATP-binding</keyword>